<dbReference type="GO" id="GO:0070187">
    <property type="term" value="C:shelterin complex"/>
    <property type="evidence" value="ECO:0007669"/>
    <property type="project" value="TreeGrafter"/>
</dbReference>
<comment type="subunit">
    <text evidence="5">Homodimer.</text>
</comment>
<evidence type="ECO:0000313" key="8">
    <source>
        <dbReference type="EMBL" id="KDQ18710.1"/>
    </source>
</evidence>
<organism evidence="8 9">
    <name type="scientific">Botryobasidium botryosum (strain FD-172 SS1)</name>
    <dbReference type="NCBI Taxonomy" id="930990"/>
    <lineage>
        <taxon>Eukaryota</taxon>
        <taxon>Fungi</taxon>
        <taxon>Dikarya</taxon>
        <taxon>Basidiomycota</taxon>
        <taxon>Agaricomycotina</taxon>
        <taxon>Agaricomycetes</taxon>
        <taxon>Cantharellales</taxon>
        <taxon>Botryobasidiaceae</taxon>
        <taxon>Botryobasidium</taxon>
    </lineage>
</organism>
<dbReference type="STRING" id="930990.A0A067MVI2"/>
<dbReference type="CDD" id="cd11655">
    <property type="entry name" value="rap1_myb-like"/>
    <property type="match status" value="1"/>
</dbReference>
<dbReference type="EMBL" id="KL198021">
    <property type="protein sequence ID" value="KDQ18710.1"/>
    <property type="molecule type" value="Genomic_DNA"/>
</dbReference>
<keyword evidence="9" id="KW-1185">Reference proteome</keyword>
<evidence type="ECO:0000256" key="1">
    <source>
        <dbReference type="ARBA" id="ARBA00010467"/>
    </source>
</evidence>
<keyword evidence="3 5" id="KW-0779">Telomere</keyword>
<reference evidence="9" key="1">
    <citation type="journal article" date="2014" name="Proc. Natl. Acad. Sci. U.S.A.">
        <title>Extensive sampling of basidiomycete genomes demonstrates inadequacy of the white-rot/brown-rot paradigm for wood decay fungi.</title>
        <authorList>
            <person name="Riley R."/>
            <person name="Salamov A.A."/>
            <person name="Brown D.W."/>
            <person name="Nagy L.G."/>
            <person name="Floudas D."/>
            <person name="Held B.W."/>
            <person name="Levasseur A."/>
            <person name="Lombard V."/>
            <person name="Morin E."/>
            <person name="Otillar R."/>
            <person name="Lindquist E.A."/>
            <person name="Sun H."/>
            <person name="LaButti K.M."/>
            <person name="Schmutz J."/>
            <person name="Jabbour D."/>
            <person name="Luo H."/>
            <person name="Baker S.E."/>
            <person name="Pisabarro A.G."/>
            <person name="Walton J.D."/>
            <person name="Blanchette R.A."/>
            <person name="Henrissat B."/>
            <person name="Martin F."/>
            <person name="Cullen D."/>
            <person name="Hibbett D.S."/>
            <person name="Grigoriev I.V."/>
        </authorList>
    </citation>
    <scope>NUCLEOTIDE SEQUENCE [LARGE SCALE GENOMIC DNA]</scope>
    <source>
        <strain evidence="9">FD-172 SS1</strain>
    </source>
</reference>
<dbReference type="SUPFAM" id="SSF46689">
    <property type="entry name" value="Homeodomain-like"/>
    <property type="match status" value="1"/>
</dbReference>
<feature type="region of interest" description="Disordered" evidence="6">
    <location>
        <begin position="302"/>
        <end position="405"/>
    </location>
</feature>
<dbReference type="Pfam" id="PF08914">
    <property type="entry name" value="Myb_Rap1"/>
    <property type="match status" value="1"/>
</dbReference>
<accession>A0A067MVI2</accession>
<sequence>MSVERAPSIDDDALPYLQVHHGLFTRENEKIKFFIQQDLPEFLADWLRHAISLHGGTVFPKIPKTGYVLVDPDSAKGQSLKEKWVSDTHPSRHVVCYSFVRTSIHRGRLLEAHELQHARSIFFRNGKPLVVYPHESLDAALRARLSFKIELYGGDADTDEGRADVIILDKMRKSAIHKRLSTLYEHRPNKFIENISWVDECIELNECKNSPIEFKNMGGRIPGAPRREYTPEDEQNLIEFIGKRIPDPASGGRTGNNLYKDLCARTDEYPWAANHTWESWRNRYKKNREKYDVEIAKWVKEHPQPVGQKGQYGHARKPRKSAGDREAEQLSPSRDGEPQDPPAAGSSQAPHPAATVITTSTATKRKTAEPEDSSIPPDPIQKRARASTAEFESTLYPDTRAYEII</sequence>
<dbReference type="InterPro" id="IPR009057">
    <property type="entry name" value="Homeodomain-like_sf"/>
</dbReference>
<dbReference type="Proteomes" id="UP000027195">
    <property type="component" value="Unassembled WGS sequence"/>
</dbReference>
<keyword evidence="2 5" id="KW-0158">Chromosome</keyword>
<evidence type="ECO:0000256" key="2">
    <source>
        <dbReference type="ARBA" id="ARBA00022454"/>
    </source>
</evidence>
<keyword evidence="4 5" id="KW-0539">Nucleus</keyword>
<dbReference type="GO" id="GO:0031848">
    <property type="term" value="P:protection from non-homologous end joining at telomere"/>
    <property type="evidence" value="ECO:0007669"/>
    <property type="project" value="TreeGrafter"/>
</dbReference>
<evidence type="ECO:0000313" key="9">
    <source>
        <dbReference type="Proteomes" id="UP000027195"/>
    </source>
</evidence>
<dbReference type="InterPro" id="IPR039595">
    <property type="entry name" value="TE2IP/Rap1"/>
</dbReference>
<dbReference type="GO" id="GO:0010833">
    <property type="term" value="P:telomere maintenance via telomere lengthening"/>
    <property type="evidence" value="ECO:0007669"/>
    <property type="project" value="UniProtKB-UniRule"/>
</dbReference>
<dbReference type="OrthoDB" id="435460at2759"/>
<feature type="domain" description="TERF2-interacting telomeric protein 1 Myb" evidence="7">
    <location>
        <begin position="229"/>
        <end position="287"/>
    </location>
</feature>
<evidence type="ECO:0000256" key="6">
    <source>
        <dbReference type="SAM" id="MobiDB-lite"/>
    </source>
</evidence>
<comment type="similarity">
    <text evidence="1 5">Belongs to the RAP1 family.</text>
</comment>
<dbReference type="Gene3D" id="1.10.10.60">
    <property type="entry name" value="Homeodomain-like"/>
    <property type="match status" value="1"/>
</dbReference>
<protein>
    <recommendedName>
        <fullName evidence="5">DNA-binding protein RAP1</fullName>
    </recommendedName>
</protein>
<evidence type="ECO:0000256" key="5">
    <source>
        <dbReference type="RuleBase" id="RU367107"/>
    </source>
</evidence>
<evidence type="ECO:0000256" key="4">
    <source>
        <dbReference type="ARBA" id="ARBA00023242"/>
    </source>
</evidence>
<proteinExistence type="inferred from homology"/>
<dbReference type="GO" id="GO:0042162">
    <property type="term" value="F:telomeric DNA binding"/>
    <property type="evidence" value="ECO:0007669"/>
    <property type="project" value="TreeGrafter"/>
</dbReference>
<evidence type="ECO:0000256" key="3">
    <source>
        <dbReference type="ARBA" id="ARBA00022895"/>
    </source>
</evidence>
<name>A0A067MVI2_BOTB1</name>
<dbReference type="HOGENOM" id="CLU_679702_0_0_1"/>
<gene>
    <name evidence="8" type="ORF">BOTBODRAFT_29087</name>
</gene>
<evidence type="ECO:0000259" key="7">
    <source>
        <dbReference type="Pfam" id="PF08914"/>
    </source>
</evidence>
<dbReference type="InterPro" id="IPR015010">
    <property type="entry name" value="TERF2IP_Myb"/>
</dbReference>
<dbReference type="InParanoid" id="A0A067MVI2"/>
<dbReference type="PANTHER" id="PTHR16466">
    <property type="entry name" value="TELOMERE REPEAT-BINDING FACTOR 2-INTERACTING PROTEIN 1"/>
    <property type="match status" value="1"/>
</dbReference>
<dbReference type="PANTHER" id="PTHR16466:SF6">
    <property type="entry name" value="TELOMERIC REPEAT-BINDING FACTOR 2-INTERACTING PROTEIN 1"/>
    <property type="match status" value="1"/>
</dbReference>
<dbReference type="AlphaFoldDB" id="A0A067MVI2"/>
<comment type="function">
    <text evidence="5">Involved in the regulation of telomere length, clustering and has a specific role in telomere position effect (TPE).</text>
</comment>
<comment type="subcellular location">
    <subcellularLocation>
        <location evidence="5">Nucleus</location>
    </subcellularLocation>
    <subcellularLocation>
        <location evidence="5">Chromosome</location>
        <location evidence="5">Telomere</location>
    </subcellularLocation>
</comment>